<name>A0A084WAL9_ANOSI</name>
<evidence type="ECO:0000313" key="1">
    <source>
        <dbReference type="EMBL" id="KFB47263.1"/>
    </source>
</evidence>
<evidence type="ECO:0000313" key="2">
    <source>
        <dbReference type="EnsemblMetazoa" id="ASIC015290-PA"/>
    </source>
</evidence>
<evidence type="ECO:0000313" key="3">
    <source>
        <dbReference type="Proteomes" id="UP000030765"/>
    </source>
</evidence>
<dbReference type="Proteomes" id="UP000030765">
    <property type="component" value="Unassembled WGS sequence"/>
</dbReference>
<accession>A0A084WAL9</accession>
<reference evidence="1 3" key="1">
    <citation type="journal article" date="2014" name="BMC Genomics">
        <title>Genome sequence of Anopheles sinensis provides insight into genetics basis of mosquito competence for malaria parasites.</title>
        <authorList>
            <person name="Zhou D."/>
            <person name="Zhang D."/>
            <person name="Ding G."/>
            <person name="Shi L."/>
            <person name="Hou Q."/>
            <person name="Ye Y."/>
            <person name="Xu Y."/>
            <person name="Zhou H."/>
            <person name="Xiong C."/>
            <person name="Li S."/>
            <person name="Yu J."/>
            <person name="Hong S."/>
            <person name="Yu X."/>
            <person name="Zou P."/>
            <person name="Chen C."/>
            <person name="Chang X."/>
            <person name="Wang W."/>
            <person name="Lv Y."/>
            <person name="Sun Y."/>
            <person name="Ma L."/>
            <person name="Shen B."/>
            <person name="Zhu C."/>
        </authorList>
    </citation>
    <scope>NUCLEOTIDE SEQUENCE [LARGE SCALE GENOMIC DNA]</scope>
</reference>
<dbReference type="EnsemblMetazoa" id="ASIC015290-RA">
    <property type="protein sequence ID" value="ASIC015290-PA"/>
    <property type="gene ID" value="ASIC015290"/>
</dbReference>
<protein>
    <submittedName>
        <fullName evidence="1 2">Uncharacterized protein</fullName>
    </submittedName>
</protein>
<dbReference type="VEuPathDB" id="VectorBase:ASIC015290"/>
<proteinExistence type="predicted"/>
<reference evidence="2" key="2">
    <citation type="submission" date="2020-05" db="UniProtKB">
        <authorList>
            <consortium name="EnsemblMetazoa"/>
        </authorList>
    </citation>
    <scope>IDENTIFICATION</scope>
</reference>
<dbReference type="AlphaFoldDB" id="A0A084WAL9"/>
<dbReference type="EMBL" id="ATLV01022208">
    <property type="status" value="NOT_ANNOTATED_CDS"/>
    <property type="molecule type" value="Genomic_DNA"/>
</dbReference>
<dbReference type="EMBL" id="KE525330">
    <property type="protein sequence ID" value="KFB47263.1"/>
    <property type="molecule type" value="Genomic_DNA"/>
</dbReference>
<gene>
    <name evidence="1" type="ORF">ZHAS_00015290</name>
</gene>
<sequence>MRVIKTTAKKDSLVHDTIGPRSVNRYSGQLLPDEERQQTIAEDASLIGKIKGFPNCASEKRSLGRALNGETASAYVLFLLLLQRSAPQLLVFVHPIPSVPAIRCRRRRAQGVLAATVSQLAAPAFSCAPNRTN</sequence>
<organism evidence="1">
    <name type="scientific">Anopheles sinensis</name>
    <name type="common">Mosquito</name>
    <dbReference type="NCBI Taxonomy" id="74873"/>
    <lineage>
        <taxon>Eukaryota</taxon>
        <taxon>Metazoa</taxon>
        <taxon>Ecdysozoa</taxon>
        <taxon>Arthropoda</taxon>
        <taxon>Hexapoda</taxon>
        <taxon>Insecta</taxon>
        <taxon>Pterygota</taxon>
        <taxon>Neoptera</taxon>
        <taxon>Endopterygota</taxon>
        <taxon>Diptera</taxon>
        <taxon>Nematocera</taxon>
        <taxon>Culicoidea</taxon>
        <taxon>Culicidae</taxon>
        <taxon>Anophelinae</taxon>
        <taxon>Anopheles</taxon>
    </lineage>
</organism>
<keyword evidence="3" id="KW-1185">Reference proteome</keyword>